<sequence>MPRCRFGFIHVINNGYNHRFLYAIGDTSNLQLSARAIGILH</sequence>
<reference evidence="1 2" key="1">
    <citation type="journal article" date="2019" name="Genome Biol. Evol.">
        <title>Insights into the evolution of the New World diploid cottons (Gossypium, subgenus Houzingenia) based on genome sequencing.</title>
        <authorList>
            <person name="Grover C.E."/>
            <person name="Arick M.A. 2nd"/>
            <person name="Thrash A."/>
            <person name="Conover J.L."/>
            <person name="Sanders W.S."/>
            <person name="Peterson D.G."/>
            <person name="Frelichowski J.E."/>
            <person name="Scheffler J.A."/>
            <person name="Scheffler B.E."/>
            <person name="Wendel J.F."/>
        </authorList>
    </citation>
    <scope>NUCLEOTIDE SEQUENCE [LARGE SCALE GENOMIC DNA]</scope>
    <source>
        <strain evidence="1">6</strain>
        <tissue evidence="1">Leaf</tissue>
    </source>
</reference>
<dbReference type="AlphaFoldDB" id="A0A7J9KII9"/>
<dbReference type="SUPFAM" id="SSF51126">
    <property type="entry name" value="Pectin lyase-like"/>
    <property type="match status" value="1"/>
</dbReference>
<keyword evidence="2" id="KW-1185">Reference proteome</keyword>
<proteinExistence type="predicted"/>
<evidence type="ECO:0000313" key="2">
    <source>
        <dbReference type="Proteomes" id="UP000593575"/>
    </source>
</evidence>
<dbReference type="EMBL" id="JABFAE010420810">
    <property type="protein sequence ID" value="MBA0846268.1"/>
    <property type="molecule type" value="Genomic_DNA"/>
</dbReference>
<accession>A0A7J9KII9</accession>
<organism evidence="1 2">
    <name type="scientific">Gossypium armourianum</name>
    <dbReference type="NCBI Taxonomy" id="34283"/>
    <lineage>
        <taxon>Eukaryota</taxon>
        <taxon>Viridiplantae</taxon>
        <taxon>Streptophyta</taxon>
        <taxon>Embryophyta</taxon>
        <taxon>Tracheophyta</taxon>
        <taxon>Spermatophyta</taxon>
        <taxon>Magnoliopsida</taxon>
        <taxon>eudicotyledons</taxon>
        <taxon>Gunneridae</taxon>
        <taxon>Pentapetalae</taxon>
        <taxon>rosids</taxon>
        <taxon>malvids</taxon>
        <taxon>Malvales</taxon>
        <taxon>Malvaceae</taxon>
        <taxon>Malvoideae</taxon>
        <taxon>Gossypium</taxon>
    </lineage>
</organism>
<dbReference type="InterPro" id="IPR011050">
    <property type="entry name" value="Pectin_lyase_fold/virulence"/>
</dbReference>
<protein>
    <submittedName>
        <fullName evidence="1">Uncharacterized protein</fullName>
    </submittedName>
</protein>
<name>A0A7J9KII9_9ROSI</name>
<dbReference type="Proteomes" id="UP000593575">
    <property type="component" value="Unassembled WGS sequence"/>
</dbReference>
<comment type="caution">
    <text evidence="1">The sequence shown here is derived from an EMBL/GenBank/DDBJ whole genome shotgun (WGS) entry which is preliminary data.</text>
</comment>
<gene>
    <name evidence="1" type="ORF">Goarm_023255</name>
</gene>
<evidence type="ECO:0000313" key="1">
    <source>
        <dbReference type="EMBL" id="MBA0846268.1"/>
    </source>
</evidence>